<evidence type="ECO:0000256" key="1">
    <source>
        <dbReference type="SAM" id="MobiDB-lite"/>
    </source>
</evidence>
<accession>A0ABT3CMM5</accession>
<keyword evidence="2" id="KW-0812">Transmembrane</keyword>
<dbReference type="PROSITE" id="PS51257">
    <property type="entry name" value="PROKAR_LIPOPROTEIN"/>
    <property type="match status" value="1"/>
</dbReference>
<evidence type="ECO:0000256" key="2">
    <source>
        <dbReference type="SAM" id="Phobius"/>
    </source>
</evidence>
<feature type="transmembrane region" description="Helical" evidence="2">
    <location>
        <begin position="7"/>
        <end position="28"/>
    </location>
</feature>
<protein>
    <recommendedName>
        <fullName evidence="5">Lipoprotein</fullName>
    </recommendedName>
</protein>
<dbReference type="Proteomes" id="UP001526201">
    <property type="component" value="Unassembled WGS sequence"/>
</dbReference>
<organism evidence="3 4">
    <name type="scientific">Mycolicibacterium komossense</name>
    <dbReference type="NCBI Taxonomy" id="1779"/>
    <lineage>
        <taxon>Bacteria</taxon>
        <taxon>Bacillati</taxon>
        <taxon>Actinomycetota</taxon>
        <taxon>Actinomycetes</taxon>
        <taxon>Mycobacteriales</taxon>
        <taxon>Mycobacteriaceae</taxon>
        <taxon>Mycolicibacterium</taxon>
    </lineage>
</organism>
<evidence type="ECO:0008006" key="5">
    <source>
        <dbReference type="Google" id="ProtNLM"/>
    </source>
</evidence>
<gene>
    <name evidence="3" type="ORF">H7J73_31975</name>
</gene>
<dbReference type="EMBL" id="JACKTY010000051">
    <property type="protein sequence ID" value="MCV7230636.1"/>
    <property type="molecule type" value="Genomic_DNA"/>
</dbReference>
<name>A0ABT3CMM5_9MYCO</name>
<evidence type="ECO:0000313" key="4">
    <source>
        <dbReference type="Proteomes" id="UP001526201"/>
    </source>
</evidence>
<comment type="caution">
    <text evidence="3">The sequence shown here is derived from an EMBL/GenBank/DDBJ whole genome shotgun (WGS) entry which is preliminary data.</text>
</comment>
<proteinExistence type="predicted"/>
<sequence length="148" mass="15200">MVKRGIGCLVVLIGAFFVVGACVTVLIVTTDEKPTNSSGSAGSVSAAPPSDPDGPSDMAGNGTFNLGGVDGKNWGVYEATATGNCQWSIRSVARYREGLILDSGAGAPGENVSVSIQPDGDVNSFTGEIDDDHRLVFMTNGCGSWRAK</sequence>
<reference evidence="3 4" key="1">
    <citation type="journal article" date="2022" name="BMC Genomics">
        <title>Comparative genome analysis of mycobacteria focusing on tRNA and non-coding RNA.</title>
        <authorList>
            <person name="Behra P.R.K."/>
            <person name="Pettersson B.M.F."/>
            <person name="Ramesh M."/>
            <person name="Das S."/>
            <person name="Dasgupta S."/>
            <person name="Kirsebom L.A."/>
        </authorList>
    </citation>
    <scope>NUCLEOTIDE SEQUENCE [LARGE SCALE GENOMIC DNA]</scope>
    <source>
        <strain evidence="3 4">DSM 44078</strain>
    </source>
</reference>
<evidence type="ECO:0000313" key="3">
    <source>
        <dbReference type="EMBL" id="MCV7230636.1"/>
    </source>
</evidence>
<feature type="compositionally biased region" description="Low complexity" evidence="1">
    <location>
        <begin position="37"/>
        <end position="60"/>
    </location>
</feature>
<keyword evidence="2" id="KW-0472">Membrane</keyword>
<feature type="region of interest" description="Disordered" evidence="1">
    <location>
        <begin position="33"/>
        <end position="63"/>
    </location>
</feature>
<keyword evidence="4" id="KW-1185">Reference proteome</keyword>
<keyword evidence="2" id="KW-1133">Transmembrane helix</keyword>